<evidence type="ECO:0000256" key="1">
    <source>
        <dbReference type="SAM" id="MobiDB-lite"/>
    </source>
</evidence>
<feature type="compositionally biased region" description="Basic and acidic residues" evidence="1">
    <location>
        <begin position="29"/>
        <end position="41"/>
    </location>
</feature>
<name>A0ABY9E1B3_9SPIR</name>
<gene>
    <name evidence="2" type="ORF">TPLL2_0186a</name>
</gene>
<feature type="compositionally biased region" description="Polar residues" evidence="1">
    <location>
        <begin position="7"/>
        <end position="21"/>
    </location>
</feature>
<sequence>MKDRQRYNQTGLSGTAHNQRGIQAHCARLKGDPPEHHQTNI</sequence>
<dbReference type="Proteomes" id="UP001321460">
    <property type="component" value="Chromosome"/>
</dbReference>
<accession>A0ABY9E1B3</accession>
<proteinExistence type="predicted"/>
<organism evidence="2 3">
    <name type="scientific">Treponema paraluiscuniculi</name>
    <dbReference type="NCBI Taxonomy" id="53435"/>
    <lineage>
        <taxon>Bacteria</taxon>
        <taxon>Pseudomonadati</taxon>
        <taxon>Spirochaetota</taxon>
        <taxon>Spirochaetia</taxon>
        <taxon>Spirochaetales</taxon>
        <taxon>Treponemataceae</taxon>
        <taxon>Treponema</taxon>
    </lineage>
</organism>
<feature type="region of interest" description="Disordered" evidence="1">
    <location>
        <begin position="1"/>
        <end position="41"/>
    </location>
</feature>
<evidence type="ECO:0000313" key="3">
    <source>
        <dbReference type="Proteomes" id="UP001321460"/>
    </source>
</evidence>
<keyword evidence="3" id="KW-1185">Reference proteome</keyword>
<reference evidence="2 3" key="1">
    <citation type="submission" date="2022-05" db="EMBL/GenBank/DDBJ databases">
        <title>Treponema leporis L2 test.</title>
        <authorList>
            <person name="Cejkova D."/>
        </authorList>
    </citation>
    <scope>NUCLEOTIDE SEQUENCE [LARGE SCALE GENOMIC DNA]</scope>
    <source>
        <strain evidence="2 3">L2</strain>
    </source>
</reference>
<evidence type="ECO:0000313" key="2">
    <source>
        <dbReference type="EMBL" id="WKC72071.1"/>
    </source>
</evidence>
<dbReference type="EMBL" id="CP097901">
    <property type="protein sequence ID" value="WKC72071.1"/>
    <property type="molecule type" value="Genomic_DNA"/>
</dbReference>
<protein>
    <submittedName>
        <fullName evidence="2">Uncharacterized protein</fullName>
    </submittedName>
</protein>